<evidence type="ECO:0000313" key="5">
    <source>
        <dbReference type="EMBL" id="SDQ02803.1"/>
    </source>
</evidence>
<dbReference type="EMBL" id="FNJW01000007">
    <property type="protein sequence ID" value="SDQ02787.1"/>
    <property type="molecule type" value="Genomic_DNA"/>
</dbReference>
<evidence type="ECO:0000313" key="2">
    <source>
        <dbReference type="EMBL" id="SDQ02787.1"/>
    </source>
</evidence>
<dbReference type="InterPro" id="IPR056906">
    <property type="entry name" value="ORF2/G2P_dom"/>
</dbReference>
<proteinExistence type="predicted"/>
<dbReference type="Proteomes" id="UP000199481">
    <property type="component" value="Unassembled WGS sequence"/>
</dbReference>
<dbReference type="OrthoDB" id="9811391at2"/>
<evidence type="ECO:0000313" key="4">
    <source>
        <dbReference type="EMBL" id="SDQ02800.1"/>
    </source>
</evidence>
<protein>
    <recommendedName>
        <fullName evidence="1">Replication-associated protein ORF2/G2P domain-containing protein</fullName>
    </recommendedName>
</protein>
<dbReference type="AlphaFoldDB" id="A0A1H0XIP4"/>
<evidence type="ECO:0000259" key="1">
    <source>
        <dbReference type="Pfam" id="PF23343"/>
    </source>
</evidence>
<dbReference type="RefSeq" id="WP_089974638.1">
    <property type="nucleotide sequence ID" value="NZ_FNJW01000007.1"/>
</dbReference>
<keyword evidence="6" id="KW-1185">Reference proteome</keyword>
<reference evidence="3" key="1">
    <citation type="submission" date="2016-10" db="EMBL/GenBank/DDBJ databases">
        <authorList>
            <person name="de Groot N.N."/>
        </authorList>
    </citation>
    <scope>NUCLEOTIDE SEQUENCE [LARGE SCALE GENOMIC DNA]</scope>
    <source>
        <strain evidence="3">MPL-11</strain>
    </source>
</reference>
<name>A0A1H0XIP4_9LACT</name>
<dbReference type="Gene3D" id="3.40.1310.20">
    <property type="match status" value="1"/>
</dbReference>
<reference evidence="6" key="2">
    <citation type="submission" date="2016-10" db="EMBL/GenBank/DDBJ databases">
        <authorList>
            <person name="Varghese N."/>
            <person name="Submissions S."/>
        </authorList>
    </citation>
    <scope>NUCLEOTIDE SEQUENCE [LARGE SCALE GENOMIC DNA]</scope>
    <source>
        <strain evidence="6">MPL-11</strain>
    </source>
</reference>
<evidence type="ECO:0000313" key="3">
    <source>
        <dbReference type="EMBL" id="SDQ02794.1"/>
    </source>
</evidence>
<gene>
    <name evidence="2" type="ORF">SAMN04487752_0301</name>
    <name evidence="3" type="ORF">SAMN04487752_0307</name>
    <name evidence="4" type="ORF">SAMN04487752_0311</name>
    <name evidence="5" type="ORF">SAMN04487752_0313</name>
</gene>
<evidence type="ECO:0000313" key="6">
    <source>
        <dbReference type="Proteomes" id="UP000199481"/>
    </source>
</evidence>
<accession>A0A1H0XIP4</accession>
<organism evidence="3 6">
    <name type="scientific">Carnobacterium viridans</name>
    <dbReference type="NCBI Taxonomy" id="174587"/>
    <lineage>
        <taxon>Bacteria</taxon>
        <taxon>Bacillati</taxon>
        <taxon>Bacillota</taxon>
        <taxon>Bacilli</taxon>
        <taxon>Lactobacillales</taxon>
        <taxon>Carnobacteriaceae</taxon>
        <taxon>Carnobacterium</taxon>
    </lineage>
</organism>
<dbReference type="Pfam" id="PF23343">
    <property type="entry name" value="REP_ORF2-G2P"/>
    <property type="match status" value="1"/>
</dbReference>
<sequence length="279" mass="32803">MKEQDKNQSGLPVYLTYGQLDDEKLGAPKRYTYKVKGYSDGTYTVIEYVNGRLKTDQKLTFSSGGNSDLSDEEKAVRLKESRLANLYKTKNKLRDYAKNNHFDKFWTLTFDPKICGASDDYRFEEMRKWLRKMRDKYGKFNYLAVPERHKSGQIHWHMMTGYFEPKLIDSGKEYRNIPILNCPEWEFGFTNIQNVRSKKKISNYVSKYITKDLMDSPARRNKKKYWGSSLLELPEVFSISEEVNGLPEAGFESEVCKIYDMEKADFTKYFGERKKPLAD</sequence>
<dbReference type="EMBL" id="FNJW01000007">
    <property type="protein sequence ID" value="SDQ02803.1"/>
    <property type="molecule type" value="Genomic_DNA"/>
</dbReference>
<dbReference type="EMBL" id="FNJW01000007">
    <property type="protein sequence ID" value="SDQ02800.1"/>
    <property type="molecule type" value="Genomic_DNA"/>
</dbReference>
<feature type="domain" description="Replication-associated protein ORF2/G2P" evidence="1">
    <location>
        <begin position="104"/>
        <end position="212"/>
    </location>
</feature>
<dbReference type="EMBL" id="FNJW01000007">
    <property type="protein sequence ID" value="SDQ02794.1"/>
    <property type="molecule type" value="Genomic_DNA"/>
</dbReference>